<proteinExistence type="predicted"/>
<dbReference type="RefSeq" id="WP_274687242.1">
    <property type="nucleotide sequence ID" value="NZ_JAPMOU010000002.1"/>
</dbReference>
<sequence length="111" mass="12361">MIFCRGLWVADQCFHETSKSITPFKLSLTHSHDHTHTPILDHLHHDGSAEISDANHLVLHLLDSIDNPSSLPIALLLVDELPEASIWSEPPSPLPSDPFYLYRPPKALLAA</sequence>
<organism evidence="1 2">
    <name type="scientific">Spartinivicinus poritis</name>
    <dbReference type="NCBI Taxonomy" id="2994640"/>
    <lineage>
        <taxon>Bacteria</taxon>
        <taxon>Pseudomonadati</taxon>
        <taxon>Pseudomonadota</taxon>
        <taxon>Gammaproteobacteria</taxon>
        <taxon>Oceanospirillales</taxon>
        <taxon>Zooshikellaceae</taxon>
        <taxon>Spartinivicinus</taxon>
    </lineage>
</organism>
<keyword evidence="2" id="KW-1185">Reference proteome</keyword>
<evidence type="ECO:0000313" key="2">
    <source>
        <dbReference type="Proteomes" id="UP001528823"/>
    </source>
</evidence>
<accession>A0ABT5U5N7</accession>
<name>A0ABT5U5N7_9GAMM</name>
<dbReference type="EMBL" id="JAPMOU010000002">
    <property type="protein sequence ID" value="MDE1460872.1"/>
    <property type="molecule type" value="Genomic_DNA"/>
</dbReference>
<evidence type="ECO:0000313" key="1">
    <source>
        <dbReference type="EMBL" id="MDE1460872.1"/>
    </source>
</evidence>
<protein>
    <submittedName>
        <fullName evidence="1">Uncharacterized protein</fullName>
    </submittedName>
</protein>
<gene>
    <name evidence="1" type="ORF">ORQ98_02705</name>
</gene>
<reference evidence="1 2" key="1">
    <citation type="submission" date="2022-11" db="EMBL/GenBank/DDBJ databases">
        <title>Spartinivicinus poritis sp. nov., isolated from scleractinian coral Porites lutea.</title>
        <authorList>
            <person name="Zhang G."/>
            <person name="Cai L."/>
            <person name="Wei Q."/>
        </authorList>
    </citation>
    <scope>NUCLEOTIDE SEQUENCE [LARGE SCALE GENOMIC DNA]</scope>
    <source>
        <strain evidence="1 2">A2-2</strain>
    </source>
</reference>
<dbReference type="Proteomes" id="UP001528823">
    <property type="component" value="Unassembled WGS sequence"/>
</dbReference>
<comment type="caution">
    <text evidence="1">The sequence shown here is derived from an EMBL/GenBank/DDBJ whole genome shotgun (WGS) entry which is preliminary data.</text>
</comment>